<keyword evidence="3" id="KW-1185">Reference proteome</keyword>
<sequence>MQLQNLKQDYLSITQYHHKAKLLIDELAAACRPICLPDQNIYMFKGLRCEFKDIITTLSARQEPVTFDELHSLLLSHEFIHGQALSSLSMSPSPMPDSAGNPSANFSQRSSQNERQYNHNNYRGHGRNNRGRGGNRGGRQGYRGGSSTENPWPSLDSRSRCQICNGVNHLAPNCFQRYNQTINSATPAYLSQQSPPITHQNWYPDSGATHHITPIFLSCIMLRIIKEWIKFTLETDKGFPFITLDRASRTPLLSGRSDDRLYSLNLQPSYSKSSSKSPSTFLSAKMSSAYWHLRLGHPHK</sequence>
<protein>
    <recommendedName>
        <fullName evidence="4">GAG-pre-integrase domain-containing protein</fullName>
    </recommendedName>
</protein>
<comment type="caution">
    <text evidence="2">The sequence shown here is derived from an EMBL/GenBank/DDBJ whole genome shotgun (WGS) entry which is preliminary data.</text>
</comment>
<dbReference type="Proteomes" id="UP000826656">
    <property type="component" value="Unassembled WGS sequence"/>
</dbReference>
<reference evidence="2 3" key="1">
    <citation type="journal article" date="2021" name="bioRxiv">
        <title>Chromosome-scale and haplotype-resolved genome assembly of a tetraploid potato cultivar.</title>
        <authorList>
            <person name="Sun H."/>
            <person name="Jiao W.-B."/>
            <person name="Krause K."/>
            <person name="Campoy J.A."/>
            <person name="Goel M."/>
            <person name="Folz-Donahue K."/>
            <person name="Kukat C."/>
            <person name="Huettel B."/>
            <person name="Schneeberger K."/>
        </authorList>
    </citation>
    <scope>NUCLEOTIDE SEQUENCE [LARGE SCALE GENOMIC DNA]</scope>
    <source>
        <strain evidence="2">SolTubOtavaFocal</strain>
        <tissue evidence="2">Leaves</tissue>
    </source>
</reference>
<dbReference type="PANTHER" id="PTHR47481">
    <property type="match status" value="1"/>
</dbReference>
<evidence type="ECO:0000313" key="2">
    <source>
        <dbReference type="EMBL" id="KAH0781698.1"/>
    </source>
</evidence>
<feature type="region of interest" description="Disordered" evidence="1">
    <location>
        <begin position="87"/>
        <end position="154"/>
    </location>
</feature>
<evidence type="ECO:0000256" key="1">
    <source>
        <dbReference type="SAM" id="MobiDB-lite"/>
    </source>
</evidence>
<evidence type="ECO:0000313" key="3">
    <source>
        <dbReference type="Proteomes" id="UP000826656"/>
    </source>
</evidence>
<organism evidence="2 3">
    <name type="scientific">Solanum tuberosum</name>
    <name type="common">Potato</name>
    <dbReference type="NCBI Taxonomy" id="4113"/>
    <lineage>
        <taxon>Eukaryota</taxon>
        <taxon>Viridiplantae</taxon>
        <taxon>Streptophyta</taxon>
        <taxon>Embryophyta</taxon>
        <taxon>Tracheophyta</taxon>
        <taxon>Spermatophyta</taxon>
        <taxon>Magnoliopsida</taxon>
        <taxon>eudicotyledons</taxon>
        <taxon>Gunneridae</taxon>
        <taxon>Pentapetalae</taxon>
        <taxon>asterids</taxon>
        <taxon>lamiids</taxon>
        <taxon>Solanales</taxon>
        <taxon>Solanaceae</taxon>
        <taxon>Solanoideae</taxon>
        <taxon>Solaneae</taxon>
        <taxon>Solanum</taxon>
    </lineage>
</organism>
<accession>A0ABQ7WLV5</accession>
<name>A0ABQ7WLV5_SOLTU</name>
<feature type="compositionally biased region" description="Gly residues" evidence="1">
    <location>
        <begin position="131"/>
        <end position="144"/>
    </location>
</feature>
<evidence type="ECO:0008006" key="4">
    <source>
        <dbReference type="Google" id="ProtNLM"/>
    </source>
</evidence>
<feature type="compositionally biased region" description="Polar residues" evidence="1">
    <location>
        <begin position="100"/>
        <end position="115"/>
    </location>
</feature>
<proteinExistence type="predicted"/>
<dbReference type="EMBL" id="JAIVGD010000001">
    <property type="protein sequence ID" value="KAH0781698.1"/>
    <property type="molecule type" value="Genomic_DNA"/>
</dbReference>
<gene>
    <name evidence="2" type="ORF">KY290_001296</name>
</gene>
<dbReference type="PANTHER" id="PTHR47481:SF43">
    <property type="entry name" value="RETROTRANSPOSON COPIA-LIKE N-TERMINAL DOMAIN-CONTAINING PROTEIN"/>
    <property type="match status" value="1"/>
</dbReference>